<organism evidence="20 21">
    <name type="scientific">Orenia metallireducens</name>
    <dbReference type="NCBI Taxonomy" id="1413210"/>
    <lineage>
        <taxon>Bacteria</taxon>
        <taxon>Bacillati</taxon>
        <taxon>Bacillota</taxon>
        <taxon>Clostridia</taxon>
        <taxon>Halanaerobiales</taxon>
        <taxon>Halobacteroidaceae</taxon>
        <taxon>Orenia</taxon>
    </lineage>
</organism>
<dbReference type="Pfam" id="PF00270">
    <property type="entry name" value="DEAD"/>
    <property type="match status" value="1"/>
</dbReference>
<dbReference type="GO" id="GO:0046872">
    <property type="term" value="F:metal ion binding"/>
    <property type="evidence" value="ECO:0007669"/>
    <property type="project" value="UniProtKB-KW"/>
</dbReference>
<dbReference type="STRING" id="1413210.U472_10785"/>
<dbReference type="PANTHER" id="PTHR13710">
    <property type="entry name" value="DNA HELICASE RECQ FAMILY MEMBER"/>
    <property type="match status" value="1"/>
</dbReference>
<dbReference type="InterPro" id="IPR036390">
    <property type="entry name" value="WH_DNA-bd_sf"/>
</dbReference>
<keyword evidence="14" id="KW-0413">Isomerase</keyword>
<feature type="domain" description="Helicase C-terminal" evidence="19">
    <location>
        <begin position="218"/>
        <end position="363"/>
    </location>
</feature>
<dbReference type="InterPro" id="IPR029491">
    <property type="entry name" value="Helicase_HTH"/>
</dbReference>
<gene>
    <name evidence="20" type="ORF">SAMN06265827_101103</name>
</gene>
<dbReference type="GO" id="GO:0006281">
    <property type="term" value="P:DNA repair"/>
    <property type="evidence" value="ECO:0007669"/>
    <property type="project" value="UniProtKB-KW"/>
</dbReference>
<evidence type="ECO:0000256" key="9">
    <source>
        <dbReference type="ARBA" id="ARBA00022833"/>
    </source>
</evidence>
<feature type="domain" description="HRDC" evidence="17">
    <location>
        <begin position="514"/>
        <end position="594"/>
    </location>
</feature>
<dbReference type="InterPro" id="IPR032284">
    <property type="entry name" value="RecQ_Zn-bd"/>
</dbReference>
<name>A0A285F2T4_9FIRM</name>
<keyword evidence="9" id="KW-0862">Zinc</keyword>
<dbReference type="CDD" id="cd17920">
    <property type="entry name" value="DEXHc_RecQ"/>
    <property type="match status" value="1"/>
</dbReference>
<evidence type="ECO:0000256" key="4">
    <source>
        <dbReference type="ARBA" id="ARBA00022723"/>
    </source>
</evidence>
<evidence type="ECO:0000256" key="11">
    <source>
        <dbReference type="ARBA" id="ARBA00023125"/>
    </source>
</evidence>
<dbReference type="InterPro" id="IPR036388">
    <property type="entry name" value="WH-like_DNA-bd_sf"/>
</dbReference>
<dbReference type="GO" id="GO:0043590">
    <property type="term" value="C:bacterial nucleoid"/>
    <property type="evidence" value="ECO:0007669"/>
    <property type="project" value="TreeGrafter"/>
</dbReference>
<dbReference type="GO" id="GO:0030894">
    <property type="term" value="C:replisome"/>
    <property type="evidence" value="ECO:0007669"/>
    <property type="project" value="TreeGrafter"/>
</dbReference>
<dbReference type="InterPro" id="IPR006293">
    <property type="entry name" value="DNA_helicase_ATP-dep_RecQ_bac"/>
</dbReference>
<evidence type="ECO:0000256" key="6">
    <source>
        <dbReference type="ARBA" id="ARBA00022763"/>
    </source>
</evidence>
<evidence type="ECO:0000259" key="18">
    <source>
        <dbReference type="PROSITE" id="PS51192"/>
    </source>
</evidence>
<dbReference type="Pfam" id="PF00570">
    <property type="entry name" value="HRDC"/>
    <property type="match status" value="1"/>
</dbReference>
<dbReference type="Gene3D" id="3.40.50.300">
    <property type="entry name" value="P-loop containing nucleotide triphosphate hydrolases"/>
    <property type="match status" value="2"/>
</dbReference>
<evidence type="ECO:0000259" key="17">
    <source>
        <dbReference type="PROSITE" id="PS50967"/>
    </source>
</evidence>
<dbReference type="SUPFAM" id="SSF46785">
    <property type="entry name" value="Winged helix' DNA-binding domain"/>
    <property type="match status" value="1"/>
</dbReference>
<dbReference type="InterPro" id="IPR027417">
    <property type="entry name" value="P-loop_NTPase"/>
</dbReference>
<evidence type="ECO:0000256" key="10">
    <source>
        <dbReference type="ARBA" id="ARBA00022840"/>
    </source>
</evidence>
<dbReference type="NCBIfam" id="TIGR00614">
    <property type="entry name" value="recQ_fam"/>
    <property type="match status" value="1"/>
</dbReference>
<keyword evidence="11" id="KW-0238">DNA-binding</keyword>
<dbReference type="InterPro" id="IPR044876">
    <property type="entry name" value="HRDC_dom_sf"/>
</dbReference>
<accession>A0A285F2T4</accession>
<dbReference type="Gene3D" id="1.10.10.1390">
    <property type="entry name" value="ATP-dependent DNA helicase RecQ"/>
    <property type="match status" value="1"/>
</dbReference>
<evidence type="ECO:0000256" key="16">
    <source>
        <dbReference type="NCBIfam" id="TIGR01389"/>
    </source>
</evidence>
<dbReference type="InterPro" id="IPR011545">
    <property type="entry name" value="DEAD/DEAH_box_helicase_dom"/>
</dbReference>
<dbReference type="GO" id="GO:0043138">
    <property type="term" value="F:3'-5' DNA helicase activity"/>
    <property type="evidence" value="ECO:0007669"/>
    <property type="project" value="UniProtKB-EC"/>
</dbReference>
<dbReference type="GO" id="GO:0009432">
    <property type="term" value="P:SOS response"/>
    <property type="evidence" value="ECO:0007669"/>
    <property type="project" value="UniProtKB-UniRule"/>
</dbReference>
<dbReference type="PROSITE" id="PS51194">
    <property type="entry name" value="HELICASE_CTER"/>
    <property type="match status" value="1"/>
</dbReference>
<comment type="cofactor">
    <cofactor evidence="1">
        <name>Mg(2+)</name>
        <dbReference type="ChEBI" id="CHEBI:18420"/>
    </cofactor>
</comment>
<evidence type="ECO:0000313" key="21">
    <source>
        <dbReference type="Proteomes" id="UP000219573"/>
    </source>
</evidence>
<keyword evidence="6" id="KW-0227">DNA damage</keyword>
<keyword evidence="4" id="KW-0479">Metal-binding</keyword>
<dbReference type="InterPro" id="IPR001650">
    <property type="entry name" value="Helicase_C-like"/>
</dbReference>
<dbReference type="Gene3D" id="1.10.150.80">
    <property type="entry name" value="HRDC domain"/>
    <property type="match status" value="1"/>
</dbReference>
<evidence type="ECO:0000256" key="7">
    <source>
        <dbReference type="ARBA" id="ARBA00022801"/>
    </source>
</evidence>
<dbReference type="InterPro" id="IPR014001">
    <property type="entry name" value="Helicase_ATP-bd"/>
</dbReference>
<dbReference type="Proteomes" id="UP000219573">
    <property type="component" value="Unassembled WGS sequence"/>
</dbReference>
<keyword evidence="13" id="KW-0234">DNA repair</keyword>
<dbReference type="SMART" id="SM00487">
    <property type="entry name" value="DEXDc"/>
    <property type="match status" value="1"/>
</dbReference>
<dbReference type="GO" id="GO:0009378">
    <property type="term" value="F:four-way junction helicase activity"/>
    <property type="evidence" value="ECO:0007669"/>
    <property type="project" value="TreeGrafter"/>
</dbReference>
<keyword evidence="5" id="KW-0547">Nucleotide-binding</keyword>
<dbReference type="GO" id="GO:0006310">
    <property type="term" value="P:DNA recombination"/>
    <property type="evidence" value="ECO:0007669"/>
    <property type="project" value="UniProtKB-UniRule"/>
</dbReference>
<dbReference type="Pfam" id="PF14493">
    <property type="entry name" value="HTH_40"/>
    <property type="match status" value="1"/>
</dbReference>
<reference evidence="21" key="1">
    <citation type="submission" date="2017-09" db="EMBL/GenBank/DDBJ databases">
        <authorList>
            <person name="Varghese N."/>
            <person name="Submissions S."/>
        </authorList>
    </citation>
    <scope>NUCLEOTIDE SEQUENCE [LARGE SCALE GENOMIC DNA]</scope>
    <source>
        <strain evidence="21">MSL47</strain>
    </source>
</reference>
<dbReference type="GO" id="GO:0006260">
    <property type="term" value="P:DNA replication"/>
    <property type="evidence" value="ECO:0007669"/>
    <property type="project" value="InterPro"/>
</dbReference>
<dbReference type="Pfam" id="PF00271">
    <property type="entry name" value="Helicase_C"/>
    <property type="match status" value="1"/>
</dbReference>
<evidence type="ECO:0000256" key="8">
    <source>
        <dbReference type="ARBA" id="ARBA00022806"/>
    </source>
</evidence>
<keyword evidence="21" id="KW-1185">Reference proteome</keyword>
<evidence type="ECO:0000256" key="1">
    <source>
        <dbReference type="ARBA" id="ARBA00001946"/>
    </source>
</evidence>
<evidence type="ECO:0000256" key="13">
    <source>
        <dbReference type="ARBA" id="ARBA00023204"/>
    </source>
</evidence>
<dbReference type="SUPFAM" id="SSF52540">
    <property type="entry name" value="P-loop containing nucleoside triphosphate hydrolases"/>
    <property type="match status" value="1"/>
</dbReference>
<evidence type="ECO:0000256" key="2">
    <source>
        <dbReference type="ARBA" id="ARBA00001947"/>
    </source>
</evidence>
<dbReference type="CDD" id="cd18794">
    <property type="entry name" value="SF2_C_RecQ"/>
    <property type="match status" value="1"/>
</dbReference>
<dbReference type="NCBIfam" id="TIGR01389">
    <property type="entry name" value="recQ"/>
    <property type="match status" value="1"/>
</dbReference>
<dbReference type="AlphaFoldDB" id="A0A285F2T4"/>
<evidence type="ECO:0000256" key="5">
    <source>
        <dbReference type="ARBA" id="ARBA00022741"/>
    </source>
</evidence>
<dbReference type="SUPFAM" id="SSF47819">
    <property type="entry name" value="HRDC-like"/>
    <property type="match status" value="1"/>
</dbReference>
<dbReference type="SMART" id="SM00490">
    <property type="entry name" value="HELICc"/>
    <property type="match status" value="1"/>
</dbReference>
<keyword evidence="10" id="KW-0067">ATP-binding</keyword>
<protein>
    <recommendedName>
        <fullName evidence="16">DNA helicase RecQ</fullName>
        <ecNumber evidence="16">5.6.2.4</ecNumber>
    </recommendedName>
</protein>
<dbReference type="Pfam" id="PF09382">
    <property type="entry name" value="RQC"/>
    <property type="match status" value="1"/>
</dbReference>
<dbReference type="Gene3D" id="1.10.10.10">
    <property type="entry name" value="Winged helix-like DNA-binding domain superfamily/Winged helix DNA-binding domain"/>
    <property type="match status" value="1"/>
</dbReference>
<comment type="catalytic activity">
    <reaction evidence="15">
        <text>Couples ATP hydrolysis with the unwinding of duplex DNA by translocating in the 3'-5' direction.</text>
        <dbReference type="EC" id="5.6.2.4"/>
    </reaction>
</comment>
<dbReference type="InterPro" id="IPR018982">
    <property type="entry name" value="RQC_domain"/>
</dbReference>
<dbReference type="SMART" id="SM00341">
    <property type="entry name" value="HRDC"/>
    <property type="match status" value="1"/>
</dbReference>
<dbReference type="PANTHER" id="PTHR13710:SF105">
    <property type="entry name" value="ATP-DEPENDENT DNA HELICASE Q1"/>
    <property type="match status" value="1"/>
</dbReference>
<dbReference type="EMBL" id="OBDZ01000001">
    <property type="protein sequence ID" value="SNY05630.1"/>
    <property type="molecule type" value="Genomic_DNA"/>
</dbReference>
<dbReference type="PROSITE" id="PS51192">
    <property type="entry name" value="HELICASE_ATP_BIND_1"/>
    <property type="match status" value="1"/>
</dbReference>
<comment type="similarity">
    <text evidence="3">Belongs to the helicase family. RecQ subfamily.</text>
</comment>
<sequence length="705" mass="80973">MFEQAQQALQEYYGYQSFRVGQEKIIKNILSGYNTLGIMPTGGGKSICFQIPALCFPGVTLVISPLISLMKDQIDSLNTIGIPATFINSSLEWIEIEERIEMARRGDYKLLYIAPERLESEDFLSRLNAIDISMLAVDEAHCISSWGHDFRPSYRLIPKLINNLASRPLVTAFTATATQEVRDDINELLGISTENTFVTGFDRPNLTFKVIKGENKRDFIEEYLSVNQDDAGIIYAATRKEVEALYNFLNNRGYSVGKYHAGLDHEERKKTQESFIYDDLKVIVATNAFGMGIDKSNVRYVIHHNMPKNIEAYYQEAGRAGRDGEDSECILLFSPADIRLPKYFIDQSKLSEERKEYEYDKLQKMIDYSYTGKCLRHFILDYFGEENPKESCDNCTNCNGEGDLEDITVEAQKILSCIYRTEQRFGIGLVAAVLKGSKRQKVLENGFDELSTYGIMSHYKIKEIKNLINFLIAEGYVLLSNSKYSVTQLSPKAMPVLKGEEKVYHKIRKRIEKVFVKNELFDILRDLRAELAKAEDLPPYVIFQDSSLKEFASKLPQNKDDMLKVKGVGFIKYQKYGKQFLEKIREYQIQNRSEESKVNQSNQEKVPSHLISYNLYQEGKSLEEIAEIRGLVISTIESHMIKVSTEGYEIDLESFVPDEYKEMIVEKIKEVGDEKLTPIKQELPTEVSYFHIKIMLMQDRLKDAI</sequence>
<keyword evidence="8 20" id="KW-0347">Helicase</keyword>
<keyword evidence="12" id="KW-0233">DNA recombination</keyword>
<dbReference type="InterPro" id="IPR004589">
    <property type="entry name" value="DNA_helicase_ATP-dep_RecQ"/>
</dbReference>
<evidence type="ECO:0000259" key="19">
    <source>
        <dbReference type="PROSITE" id="PS51194"/>
    </source>
</evidence>
<proteinExistence type="inferred from homology"/>
<dbReference type="InterPro" id="IPR002121">
    <property type="entry name" value="HRDC_dom"/>
</dbReference>
<dbReference type="GO" id="GO:0005737">
    <property type="term" value="C:cytoplasm"/>
    <property type="evidence" value="ECO:0007669"/>
    <property type="project" value="TreeGrafter"/>
</dbReference>
<dbReference type="InterPro" id="IPR010997">
    <property type="entry name" value="HRDC-like_sf"/>
</dbReference>
<comment type="cofactor">
    <cofactor evidence="2">
        <name>Zn(2+)</name>
        <dbReference type="ChEBI" id="CHEBI:29105"/>
    </cofactor>
</comment>
<dbReference type="PROSITE" id="PS50967">
    <property type="entry name" value="HRDC"/>
    <property type="match status" value="1"/>
</dbReference>
<dbReference type="Pfam" id="PF16124">
    <property type="entry name" value="RecQ_Zn_bind"/>
    <property type="match status" value="1"/>
</dbReference>
<dbReference type="SMART" id="SM00956">
    <property type="entry name" value="RQC"/>
    <property type="match status" value="1"/>
</dbReference>
<evidence type="ECO:0000256" key="14">
    <source>
        <dbReference type="ARBA" id="ARBA00023235"/>
    </source>
</evidence>
<dbReference type="GO" id="GO:0016787">
    <property type="term" value="F:hydrolase activity"/>
    <property type="evidence" value="ECO:0007669"/>
    <property type="project" value="UniProtKB-KW"/>
</dbReference>
<evidence type="ECO:0000256" key="3">
    <source>
        <dbReference type="ARBA" id="ARBA00005446"/>
    </source>
</evidence>
<dbReference type="EC" id="5.6.2.4" evidence="16"/>
<evidence type="ECO:0000313" key="20">
    <source>
        <dbReference type="EMBL" id="SNY05630.1"/>
    </source>
</evidence>
<dbReference type="GO" id="GO:0003677">
    <property type="term" value="F:DNA binding"/>
    <property type="evidence" value="ECO:0007669"/>
    <property type="project" value="UniProtKB-KW"/>
</dbReference>
<evidence type="ECO:0000256" key="12">
    <source>
        <dbReference type="ARBA" id="ARBA00023172"/>
    </source>
</evidence>
<dbReference type="OrthoDB" id="9763310at2"/>
<dbReference type="FunFam" id="3.40.50.300:FF:000296">
    <property type="entry name" value="ATP-dependent DNA helicase RecQ"/>
    <property type="match status" value="1"/>
</dbReference>
<keyword evidence="7" id="KW-0378">Hydrolase</keyword>
<dbReference type="RefSeq" id="WP_097016150.1">
    <property type="nucleotide sequence ID" value="NZ_OBDZ01000001.1"/>
</dbReference>
<evidence type="ECO:0000256" key="15">
    <source>
        <dbReference type="ARBA" id="ARBA00034617"/>
    </source>
</evidence>
<dbReference type="GO" id="GO:0005524">
    <property type="term" value="F:ATP binding"/>
    <property type="evidence" value="ECO:0007669"/>
    <property type="project" value="UniProtKB-KW"/>
</dbReference>
<feature type="domain" description="Helicase ATP-binding" evidence="18">
    <location>
        <begin position="26"/>
        <end position="195"/>
    </location>
</feature>